<evidence type="ECO:0000313" key="1">
    <source>
        <dbReference type="EMBL" id="PQM40975.1"/>
    </source>
</evidence>
<dbReference type="EMBL" id="PJQY01003003">
    <property type="protein sequence ID" value="PQM40975.1"/>
    <property type="molecule type" value="Genomic_DNA"/>
</dbReference>
<evidence type="ECO:0000313" key="2">
    <source>
        <dbReference type="Proteomes" id="UP000250321"/>
    </source>
</evidence>
<accession>A0A314UTW5</accession>
<name>A0A314UTW5_PRUYE</name>
<comment type="caution">
    <text evidence="1">The sequence shown here is derived from an EMBL/GenBank/DDBJ whole genome shotgun (WGS) entry which is preliminary data.</text>
</comment>
<dbReference type="AlphaFoldDB" id="A0A314UTW5"/>
<proteinExistence type="predicted"/>
<sequence length="78" mass="8968">MDKNMLRGTSVNFQAQNQNHRSSNLNTLWIYDNTNTRFSKPPRTPRWAPGREITSQMIGELTCRPAGPESSPITREYT</sequence>
<gene>
    <name evidence="1" type="ORF">Pyn_10793</name>
</gene>
<dbReference type="Proteomes" id="UP000250321">
    <property type="component" value="Unassembled WGS sequence"/>
</dbReference>
<protein>
    <submittedName>
        <fullName evidence="1">Uncharacterized protein</fullName>
    </submittedName>
</protein>
<organism evidence="1 2">
    <name type="scientific">Prunus yedoensis var. nudiflora</name>
    <dbReference type="NCBI Taxonomy" id="2094558"/>
    <lineage>
        <taxon>Eukaryota</taxon>
        <taxon>Viridiplantae</taxon>
        <taxon>Streptophyta</taxon>
        <taxon>Embryophyta</taxon>
        <taxon>Tracheophyta</taxon>
        <taxon>Spermatophyta</taxon>
        <taxon>Magnoliopsida</taxon>
        <taxon>eudicotyledons</taxon>
        <taxon>Gunneridae</taxon>
        <taxon>Pentapetalae</taxon>
        <taxon>rosids</taxon>
        <taxon>fabids</taxon>
        <taxon>Rosales</taxon>
        <taxon>Rosaceae</taxon>
        <taxon>Amygdaloideae</taxon>
        <taxon>Amygdaleae</taxon>
        <taxon>Prunus</taxon>
    </lineage>
</organism>
<keyword evidence="2" id="KW-1185">Reference proteome</keyword>
<reference evidence="1 2" key="1">
    <citation type="submission" date="2018-02" db="EMBL/GenBank/DDBJ databases">
        <title>Draft genome of wild Prunus yedoensis var. nudiflora.</title>
        <authorList>
            <person name="Baek S."/>
            <person name="Kim J.-H."/>
            <person name="Choi K."/>
            <person name="Kim G.-B."/>
            <person name="Cho A."/>
            <person name="Jang H."/>
            <person name="Shin C.-H."/>
            <person name="Yu H.-J."/>
            <person name="Mun J.-H."/>
        </authorList>
    </citation>
    <scope>NUCLEOTIDE SEQUENCE [LARGE SCALE GENOMIC DNA]</scope>
    <source>
        <strain evidence="2">cv. Jeju island</strain>
        <tissue evidence="1">Leaf</tissue>
    </source>
</reference>